<dbReference type="AlphaFoldDB" id="A0A7Z0MP39"/>
<sequence length="26" mass="2931">MLNGWALVEANNKATIAKWLMDWTGP</sequence>
<reference evidence="1 2" key="1">
    <citation type="submission" date="2020-05" db="EMBL/GenBank/DDBJ databases">
        <title>Horizontal transmission and recombination maintain forever young bacterial symbiont genomes.</title>
        <authorList>
            <person name="Russell S.L."/>
            <person name="Pepper-Tunick E."/>
            <person name="Svedberg J."/>
            <person name="Byrne A."/>
            <person name="Ruelas Castillo J."/>
            <person name="Vollmers C."/>
            <person name="Beinart R.A."/>
            <person name="Corbett-Detig R."/>
        </authorList>
    </citation>
    <scope>NUCLEOTIDE SEQUENCE [LARGE SCALE GENOMIC DNA]</scope>
    <source>
        <strain evidence="1">4727-3</strain>
    </source>
</reference>
<accession>A0A7Z0MP39</accession>
<comment type="caution">
    <text evidence="1">The sequence shown here is derived from an EMBL/GenBank/DDBJ whole genome shotgun (WGS) entry which is preliminary data.</text>
</comment>
<evidence type="ECO:0000313" key="1">
    <source>
        <dbReference type="EMBL" id="NYT47268.1"/>
    </source>
</evidence>
<dbReference type="EMBL" id="JACCHS010000113">
    <property type="protein sequence ID" value="NYT47268.1"/>
    <property type="molecule type" value="Genomic_DNA"/>
</dbReference>
<name>A0A7Z0MP39_9GAMM</name>
<protein>
    <submittedName>
        <fullName evidence="1">Uncharacterized protein</fullName>
    </submittedName>
</protein>
<gene>
    <name evidence="1" type="ORF">H0A75_06490</name>
</gene>
<proteinExistence type="predicted"/>
<organism evidence="1 2">
    <name type="scientific">Candidatus Methanofishera endochildressiae</name>
    <dbReference type="NCBI Taxonomy" id="2738884"/>
    <lineage>
        <taxon>Bacteria</taxon>
        <taxon>Pseudomonadati</taxon>
        <taxon>Pseudomonadota</taxon>
        <taxon>Gammaproteobacteria</taxon>
        <taxon>Candidatus Methanofishera</taxon>
    </lineage>
</organism>
<dbReference type="Proteomes" id="UP000537890">
    <property type="component" value="Unassembled WGS sequence"/>
</dbReference>
<evidence type="ECO:0000313" key="2">
    <source>
        <dbReference type="Proteomes" id="UP000537890"/>
    </source>
</evidence>